<organism evidence="1 2">
    <name type="scientific">Meloidogyne enterolobii</name>
    <name type="common">Root-knot nematode worm</name>
    <name type="synonym">Meloidogyne mayaguensis</name>
    <dbReference type="NCBI Taxonomy" id="390850"/>
    <lineage>
        <taxon>Eukaryota</taxon>
        <taxon>Metazoa</taxon>
        <taxon>Ecdysozoa</taxon>
        <taxon>Nematoda</taxon>
        <taxon>Chromadorea</taxon>
        <taxon>Rhabditida</taxon>
        <taxon>Tylenchina</taxon>
        <taxon>Tylenchomorpha</taxon>
        <taxon>Tylenchoidea</taxon>
        <taxon>Meloidogynidae</taxon>
        <taxon>Meloidogyninae</taxon>
        <taxon>Meloidogyne</taxon>
    </lineage>
</organism>
<dbReference type="EMBL" id="CAVMJV010000024">
    <property type="protein sequence ID" value="CAK5073530.1"/>
    <property type="molecule type" value="Genomic_DNA"/>
</dbReference>
<name>A0ACB0Z3P9_MELEN</name>
<comment type="caution">
    <text evidence="1">The sequence shown here is derived from an EMBL/GenBank/DDBJ whole genome shotgun (WGS) entry which is preliminary data.</text>
</comment>
<evidence type="ECO:0000313" key="1">
    <source>
        <dbReference type="EMBL" id="CAK5073530.1"/>
    </source>
</evidence>
<reference evidence="1" key="1">
    <citation type="submission" date="2023-11" db="EMBL/GenBank/DDBJ databases">
        <authorList>
            <person name="Poullet M."/>
        </authorList>
    </citation>
    <scope>NUCLEOTIDE SEQUENCE</scope>
    <source>
        <strain evidence="1">E1834</strain>
    </source>
</reference>
<sequence>MNSSTNDKNQEINHEPNIKANDDFFDGLDEYLEKTMGINIKDNYAMHTKGELTIMF</sequence>
<protein>
    <submittedName>
        <fullName evidence="1">Uncharacterized protein</fullName>
    </submittedName>
</protein>
<gene>
    <name evidence="1" type="ORF">MENTE1834_LOCUS20211</name>
</gene>
<dbReference type="Proteomes" id="UP001497535">
    <property type="component" value="Unassembled WGS sequence"/>
</dbReference>
<proteinExistence type="predicted"/>
<evidence type="ECO:0000313" key="2">
    <source>
        <dbReference type="Proteomes" id="UP001497535"/>
    </source>
</evidence>
<keyword evidence="2" id="KW-1185">Reference proteome</keyword>
<accession>A0ACB0Z3P9</accession>